<protein>
    <recommendedName>
        <fullName evidence="1">DUF1266 domain-containing protein</fullName>
    </recommendedName>
</protein>
<keyword evidence="3" id="KW-1185">Reference proteome</keyword>
<dbReference type="Pfam" id="PF06889">
    <property type="entry name" value="DUF1266"/>
    <property type="match status" value="1"/>
</dbReference>
<evidence type="ECO:0000259" key="1">
    <source>
        <dbReference type="Pfam" id="PF06889"/>
    </source>
</evidence>
<dbReference type="GeneID" id="98068309"/>
<feature type="domain" description="DUF1266" evidence="1">
    <location>
        <begin position="166"/>
        <end position="331"/>
    </location>
</feature>
<accession>H1DEJ8</accession>
<dbReference type="eggNOG" id="ENOG5032X4B">
    <property type="taxonomic scope" value="Bacteria"/>
</dbReference>
<gene>
    <name evidence="2" type="ORF">HMPREF9449_00684</name>
</gene>
<dbReference type="HOGENOM" id="CLU_798457_0_0_10"/>
<dbReference type="InterPro" id="IPR009677">
    <property type="entry name" value="DUF1266"/>
</dbReference>
<evidence type="ECO:0000313" key="3">
    <source>
        <dbReference type="Proteomes" id="UP000004892"/>
    </source>
</evidence>
<dbReference type="Proteomes" id="UP000004892">
    <property type="component" value="Unassembled WGS sequence"/>
</dbReference>
<dbReference type="AlphaFoldDB" id="H1DEJ8"/>
<sequence>MGKTDNQPEANYAEILKAAQEQALKATQEQAQALFGNIPGFQMPGLEDLQAQIQAQMQACVPGLDQIQAAQTAMGAPGGMPAGMTLSEEEMKLNMKLANDYAQALGGYQQADLEAEEWEIERAGNGQLNPAQLRLLAFGAPLFVYNSEQVDSYGSEYDTDTIKDQMSDWWGIKDHATTWQTVRWLLEEGHHAEADEALRILHEKGLEAVTSGTPGEKMQDVVLICNLMLQQEYCSAAEIPSTVIAWDLVRIVNVARWTHLCGYISVDEMWQIMEIARKEAMQHFSSWEEYGRSFVLGRGVWHGEPEDCETAQEIITTLLRSAQSPWTQIPWNE</sequence>
<organism evidence="2 3">
    <name type="scientific">Odoribacter laneus YIT 12061</name>
    <dbReference type="NCBI Taxonomy" id="742817"/>
    <lineage>
        <taxon>Bacteria</taxon>
        <taxon>Pseudomonadati</taxon>
        <taxon>Bacteroidota</taxon>
        <taxon>Bacteroidia</taxon>
        <taxon>Bacteroidales</taxon>
        <taxon>Odoribacteraceae</taxon>
        <taxon>Odoribacter</taxon>
    </lineage>
</organism>
<reference evidence="2 3" key="1">
    <citation type="submission" date="2012-01" db="EMBL/GenBank/DDBJ databases">
        <title>The Genome Sequence of Odoribacter laneus YIT 12061.</title>
        <authorList>
            <consortium name="The Broad Institute Genome Sequencing Platform"/>
            <person name="Earl A."/>
            <person name="Ward D."/>
            <person name="Feldgarden M."/>
            <person name="Gevers D."/>
            <person name="Morotomi M."/>
            <person name="Young S.K."/>
            <person name="Zeng Q."/>
            <person name="Gargeya S."/>
            <person name="Fitzgerald M."/>
            <person name="Haas B."/>
            <person name="Abouelleil A."/>
            <person name="Alvarado L."/>
            <person name="Arachchi H.M."/>
            <person name="Berlin A."/>
            <person name="Chapman S.B."/>
            <person name="Gearin G."/>
            <person name="Goldberg J."/>
            <person name="Griggs A."/>
            <person name="Gujja S."/>
            <person name="Hansen M."/>
            <person name="Heiman D."/>
            <person name="Howarth C."/>
            <person name="Larimer J."/>
            <person name="Lui A."/>
            <person name="MacDonald P.J.P."/>
            <person name="McCowen C."/>
            <person name="Montmayeur A."/>
            <person name="Murphy C."/>
            <person name="Neiman D."/>
            <person name="Pearson M."/>
            <person name="Priest M."/>
            <person name="Roberts A."/>
            <person name="Saif S."/>
            <person name="Shea T."/>
            <person name="Sisk P."/>
            <person name="Stolte C."/>
            <person name="Sykes S."/>
            <person name="Wortman J."/>
            <person name="Nusbaum C."/>
            <person name="Birren B."/>
        </authorList>
    </citation>
    <scope>NUCLEOTIDE SEQUENCE [LARGE SCALE GENOMIC DNA]</scope>
    <source>
        <strain evidence="2 3">YIT 12061</strain>
    </source>
</reference>
<proteinExistence type="predicted"/>
<dbReference type="PATRIC" id="fig|742817.3.peg.733"/>
<dbReference type="EMBL" id="ADMC01000008">
    <property type="protein sequence ID" value="EHP49898.1"/>
    <property type="molecule type" value="Genomic_DNA"/>
</dbReference>
<dbReference type="STRING" id="742817.HMPREF9449_00684"/>
<evidence type="ECO:0000313" key="2">
    <source>
        <dbReference type="EMBL" id="EHP49898.1"/>
    </source>
</evidence>
<comment type="caution">
    <text evidence="2">The sequence shown here is derived from an EMBL/GenBank/DDBJ whole genome shotgun (WGS) entry which is preliminary data.</text>
</comment>
<dbReference type="RefSeq" id="WP_009135832.1">
    <property type="nucleotide sequence ID" value="NZ_JH594596.1"/>
</dbReference>
<name>H1DEJ8_9BACT</name>